<dbReference type="InterPro" id="IPR027417">
    <property type="entry name" value="P-loop_NTPase"/>
</dbReference>
<feature type="region of interest" description="Disordered" evidence="2">
    <location>
        <begin position="244"/>
        <end position="264"/>
    </location>
</feature>
<evidence type="ECO:0000256" key="1">
    <source>
        <dbReference type="ARBA" id="ARBA00022737"/>
    </source>
</evidence>
<dbReference type="PANTHER" id="PTHR15034">
    <property type="entry name" value="DEATH DOMAIN-CONTAINING PROTEIN CRADD"/>
    <property type="match status" value="1"/>
</dbReference>
<organism evidence="4 5">
    <name type="scientific">Mytilus coruscus</name>
    <name type="common">Sea mussel</name>
    <dbReference type="NCBI Taxonomy" id="42192"/>
    <lineage>
        <taxon>Eukaryota</taxon>
        <taxon>Metazoa</taxon>
        <taxon>Spiralia</taxon>
        <taxon>Lophotrochozoa</taxon>
        <taxon>Mollusca</taxon>
        <taxon>Bivalvia</taxon>
        <taxon>Autobranchia</taxon>
        <taxon>Pteriomorphia</taxon>
        <taxon>Mytilida</taxon>
        <taxon>Mytiloidea</taxon>
        <taxon>Mytilidae</taxon>
        <taxon>Mytilinae</taxon>
        <taxon>Mytilus</taxon>
    </lineage>
</organism>
<feature type="domain" description="CARD" evidence="3">
    <location>
        <begin position="907"/>
        <end position="982"/>
    </location>
</feature>
<feature type="compositionally biased region" description="Low complexity" evidence="2">
    <location>
        <begin position="247"/>
        <end position="259"/>
    </location>
</feature>
<dbReference type="EMBL" id="CACVKT020006769">
    <property type="protein sequence ID" value="CAC5403432.1"/>
    <property type="molecule type" value="Genomic_DNA"/>
</dbReference>
<dbReference type="GO" id="GO:0042981">
    <property type="term" value="P:regulation of apoptotic process"/>
    <property type="evidence" value="ECO:0007669"/>
    <property type="project" value="InterPro"/>
</dbReference>
<gene>
    <name evidence="4" type="ORF">MCOR_37329</name>
</gene>
<evidence type="ECO:0000259" key="3">
    <source>
        <dbReference type="PROSITE" id="PS50209"/>
    </source>
</evidence>
<dbReference type="Pfam" id="PF00619">
    <property type="entry name" value="CARD"/>
    <property type="match status" value="1"/>
</dbReference>
<dbReference type="GO" id="GO:0002020">
    <property type="term" value="F:protease binding"/>
    <property type="evidence" value="ECO:0007669"/>
    <property type="project" value="InterPro"/>
</dbReference>
<proteinExistence type="predicted"/>
<evidence type="ECO:0000256" key="2">
    <source>
        <dbReference type="SAM" id="MobiDB-lite"/>
    </source>
</evidence>
<evidence type="ECO:0000313" key="4">
    <source>
        <dbReference type="EMBL" id="CAC5403432.1"/>
    </source>
</evidence>
<dbReference type="InterPro" id="IPR001315">
    <property type="entry name" value="CARD"/>
</dbReference>
<dbReference type="Gene3D" id="3.40.50.300">
    <property type="entry name" value="P-loop containing nucleotide triphosphate hydrolases"/>
    <property type="match status" value="1"/>
</dbReference>
<dbReference type="PROSITE" id="PS50209">
    <property type="entry name" value="CARD"/>
    <property type="match status" value="1"/>
</dbReference>
<dbReference type="CDD" id="cd01671">
    <property type="entry name" value="CARD"/>
    <property type="match status" value="1"/>
</dbReference>
<dbReference type="InterPro" id="IPR011029">
    <property type="entry name" value="DEATH-like_dom_sf"/>
</dbReference>
<reference evidence="4 5" key="1">
    <citation type="submission" date="2020-06" db="EMBL/GenBank/DDBJ databases">
        <authorList>
            <person name="Li R."/>
            <person name="Bekaert M."/>
        </authorList>
    </citation>
    <scope>NUCLEOTIDE SEQUENCE [LARGE SCALE GENOMIC DNA]</scope>
    <source>
        <strain evidence="5">wild</strain>
    </source>
</reference>
<feature type="compositionally biased region" description="Polar residues" evidence="2">
    <location>
        <begin position="1"/>
        <end position="10"/>
    </location>
</feature>
<keyword evidence="1" id="KW-0677">Repeat</keyword>
<dbReference type="InterPro" id="IPR037939">
    <property type="entry name" value="CRADD"/>
</dbReference>
<dbReference type="Pfam" id="PF16095">
    <property type="entry name" value="COR-A"/>
    <property type="match status" value="1"/>
</dbReference>
<dbReference type="Proteomes" id="UP000507470">
    <property type="component" value="Unassembled WGS sequence"/>
</dbReference>
<dbReference type="InterPro" id="IPR032171">
    <property type="entry name" value="COR-A"/>
</dbReference>
<sequence length="1000" mass="115822">MELPRSNSNLDTRHGNESNDQIYQPIVKLQSSEMSRSLKLPTKKKTGLDEQTILPLRDQLSSRATQSIFEDKLPFRRASMPQFSLLSHTEAEQQIISSELGSSSGKEPHTVDQHQLKSQFPMPQYSSDHESSLQFDCSVEPSDKRQELFLKASEKILTGIQRVSLHKSSQLFQNDQKSENGITECNYKTKHDLLAYKSPMHDYQTTKTFSHTISPYSKYSKNKTKHKKSTAPILRQRLNRVEDADCSLKSSESTSSTDSSCEDELSSSEPAYVLRRSLAAATTNTVAVHKSPRIPDEILKMDTRSIQLYLRILETGTEIRHDIRVIVVGKRGAGKTCLIRRLLCKDASNVQSTNGIEIHVKKCKVRLSDGKWMFEKGDREFYNTHQTFLSHNAIYLVVTNLVDENHMENMDILKFWFDSIHCYGEARDCDHGLLDPPILAVGTHKDLFNGKCEDRLKEQVKDVIHDSRRHLRSSFAVSNKTDDNDVFNDIKQAIFHNVKGKTNFRKELPLKFILLEKTLNEMQDKERTMIISFSEISTITASTLKPILYNEEIDLFLRYHHDIGNLIYFSDIPDFIILNPQWLANAFSSIVTAEKFQLELLGYDEWDVFQKTGMLKTGLLNAIFTKQPKNIQNYKDHVIKVMEKFDIIIRPKTSTEESHYFVPCMIKTSALSNIDVLCKVPIGGKTSCLCFVFNFLPRAFINHLIVSCIRTFSTSKVRNTVDNRKQPALFHELGVFDITNTGCEKLLVAVFQNTLQIQIWKYGNIKHRVYSDVEYFISGEIKRIQCEKYRMVNMTHSKQFKCHDTKYDNLEGLKNCHIYQNGQEYQCEEHDAVHEFTDDWFEVPQISDGQIRKESGVKKEEKQLNELATIRVFERLEDHKTKRRKEKRSDVMKLKDTEELHAQLQHKQPAYRIRLQKNFKNIVSTITHETIIDHLISEEIFSFDDYQIIDSYPAQTQKNRKLVHLLLSRGDRGYNEFIKALRLDSAYMDLADKIEDTRLV</sequence>
<keyword evidence="5" id="KW-1185">Reference proteome</keyword>
<dbReference type="Gene3D" id="1.10.533.10">
    <property type="entry name" value="Death Domain, Fas"/>
    <property type="match status" value="1"/>
</dbReference>
<dbReference type="OrthoDB" id="6116593at2759"/>
<dbReference type="SUPFAM" id="SSF52540">
    <property type="entry name" value="P-loop containing nucleoside triphosphate hydrolases"/>
    <property type="match status" value="1"/>
</dbReference>
<evidence type="ECO:0000313" key="5">
    <source>
        <dbReference type="Proteomes" id="UP000507470"/>
    </source>
</evidence>
<accession>A0A6J8D7Z3</accession>
<dbReference type="SUPFAM" id="SSF47986">
    <property type="entry name" value="DEATH domain"/>
    <property type="match status" value="1"/>
</dbReference>
<dbReference type="PANTHER" id="PTHR15034:SF5">
    <property type="entry name" value="DEATH DOMAIN-CONTAINING PROTEIN CRADD"/>
    <property type="match status" value="1"/>
</dbReference>
<feature type="region of interest" description="Disordered" evidence="2">
    <location>
        <begin position="1"/>
        <end position="22"/>
    </location>
</feature>
<dbReference type="Gene3D" id="3.30.70.1390">
    <property type="entry name" value="ROC domain from the Parkinson's disease-associated leucine-rich repeat kinase 2"/>
    <property type="match status" value="1"/>
</dbReference>
<dbReference type="GO" id="GO:0070513">
    <property type="term" value="F:death domain binding"/>
    <property type="evidence" value="ECO:0007669"/>
    <property type="project" value="InterPro"/>
</dbReference>
<protein>
    <recommendedName>
        <fullName evidence="3">CARD domain-containing protein</fullName>
    </recommendedName>
</protein>
<dbReference type="Pfam" id="PF08477">
    <property type="entry name" value="Roc"/>
    <property type="match status" value="1"/>
</dbReference>
<name>A0A6J8D7Z3_MYTCO</name>
<dbReference type="AlphaFoldDB" id="A0A6J8D7Z3"/>